<reference evidence="4 5" key="1">
    <citation type="journal article" date="2019" name="Int. J. Syst. Evol. Microbiol.">
        <title>The Global Catalogue of Microorganisms (GCM) 10K type strain sequencing project: providing services to taxonomists for standard genome sequencing and annotation.</title>
        <authorList>
            <consortium name="The Broad Institute Genomics Platform"/>
            <consortium name="The Broad Institute Genome Sequencing Center for Infectious Disease"/>
            <person name="Wu L."/>
            <person name="Ma J."/>
        </authorList>
    </citation>
    <scope>NUCLEOTIDE SEQUENCE [LARGE SCALE GENOMIC DNA]</scope>
    <source>
        <strain evidence="4 5">JCM 14303</strain>
    </source>
</reference>
<evidence type="ECO:0000313" key="5">
    <source>
        <dbReference type="Proteomes" id="UP001500363"/>
    </source>
</evidence>
<dbReference type="EMBL" id="BAAANC010000002">
    <property type="protein sequence ID" value="GAA1539139.1"/>
    <property type="molecule type" value="Genomic_DNA"/>
</dbReference>
<organism evidence="4 5">
    <name type="scientific">Kribbella lupini</name>
    <dbReference type="NCBI Taxonomy" id="291602"/>
    <lineage>
        <taxon>Bacteria</taxon>
        <taxon>Bacillati</taxon>
        <taxon>Actinomycetota</taxon>
        <taxon>Actinomycetes</taxon>
        <taxon>Propionibacteriales</taxon>
        <taxon>Kribbellaceae</taxon>
        <taxon>Kribbella</taxon>
    </lineage>
</organism>
<comment type="caution">
    <text evidence="4">The sequence shown here is derived from an EMBL/GenBank/DDBJ whole genome shotgun (WGS) entry which is preliminary data.</text>
</comment>
<keyword evidence="5" id="KW-1185">Reference proteome</keyword>
<keyword evidence="1 4" id="KW-0489">Methyltransferase</keyword>
<protein>
    <submittedName>
        <fullName evidence="4">Class I SAM-dependent methyltransferase</fullName>
    </submittedName>
</protein>
<dbReference type="InterPro" id="IPR029063">
    <property type="entry name" value="SAM-dependent_MTases_sf"/>
</dbReference>
<dbReference type="InterPro" id="IPR041698">
    <property type="entry name" value="Methyltransf_25"/>
</dbReference>
<accession>A0ABN2BE31</accession>
<dbReference type="GO" id="GO:0008168">
    <property type="term" value="F:methyltransferase activity"/>
    <property type="evidence" value="ECO:0007669"/>
    <property type="project" value="UniProtKB-KW"/>
</dbReference>
<dbReference type="SUPFAM" id="SSF53335">
    <property type="entry name" value="S-adenosyl-L-methionine-dependent methyltransferases"/>
    <property type="match status" value="1"/>
</dbReference>
<dbReference type="PANTHER" id="PTHR44942">
    <property type="entry name" value="METHYLTRANSF_11 DOMAIN-CONTAINING PROTEIN"/>
    <property type="match status" value="1"/>
</dbReference>
<proteinExistence type="predicted"/>
<name>A0ABN2BE31_9ACTN</name>
<dbReference type="Gene3D" id="3.40.50.150">
    <property type="entry name" value="Vaccinia Virus protein VP39"/>
    <property type="match status" value="1"/>
</dbReference>
<evidence type="ECO:0000256" key="1">
    <source>
        <dbReference type="ARBA" id="ARBA00022603"/>
    </source>
</evidence>
<sequence length="227" mass="25465">MSAVVDPASFDRFAADYDRFVSLQPQQGLEWLSGLGLRGERAIDVGCGSGHAAARLADDFQHVLGVDLSAPMIAIARARRARPNVEYRVADAFEIGDDGFDLVYSHTMMHHLPDYRAGLEQLKSLVRPGGTVALVDNVSDLYPTPPRWVYTAGAKRGFLSSVRRLGLRDAWFELRFWHSKPWLEHLSSDVYLSRVAFRELYDEIFPGARYDDLGFALAMSWTDQRAG</sequence>
<dbReference type="RefSeq" id="WP_344177526.1">
    <property type="nucleotide sequence ID" value="NZ_BAAANC010000002.1"/>
</dbReference>
<dbReference type="Pfam" id="PF13649">
    <property type="entry name" value="Methyltransf_25"/>
    <property type="match status" value="1"/>
</dbReference>
<evidence type="ECO:0000259" key="3">
    <source>
        <dbReference type="Pfam" id="PF13649"/>
    </source>
</evidence>
<dbReference type="GO" id="GO:0032259">
    <property type="term" value="P:methylation"/>
    <property type="evidence" value="ECO:0007669"/>
    <property type="project" value="UniProtKB-KW"/>
</dbReference>
<dbReference type="Proteomes" id="UP001500363">
    <property type="component" value="Unassembled WGS sequence"/>
</dbReference>
<evidence type="ECO:0000256" key="2">
    <source>
        <dbReference type="ARBA" id="ARBA00022679"/>
    </source>
</evidence>
<dbReference type="CDD" id="cd02440">
    <property type="entry name" value="AdoMet_MTases"/>
    <property type="match status" value="1"/>
</dbReference>
<evidence type="ECO:0000313" key="4">
    <source>
        <dbReference type="EMBL" id="GAA1539139.1"/>
    </source>
</evidence>
<keyword evidence="2" id="KW-0808">Transferase</keyword>
<feature type="domain" description="Methyltransferase" evidence="3">
    <location>
        <begin position="43"/>
        <end position="130"/>
    </location>
</feature>
<gene>
    <name evidence="4" type="ORF">GCM10009741_47320</name>
</gene>
<dbReference type="InterPro" id="IPR051052">
    <property type="entry name" value="Diverse_substrate_MTase"/>
</dbReference>
<dbReference type="PANTHER" id="PTHR44942:SF4">
    <property type="entry name" value="METHYLTRANSFERASE TYPE 11 DOMAIN-CONTAINING PROTEIN"/>
    <property type="match status" value="1"/>
</dbReference>